<organism evidence="1 2">
    <name type="scientific">Sphaerotilus microaerophilus</name>
    <dbReference type="NCBI Taxonomy" id="2914710"/>
    <lineage>
        <taxon>Bacteria</taxon>
        <taxon>Pseudomonadati</taxon>
        <taxon>Pseudomonadota</taxon>
        <taxon>Betaproteobacteria</taxon>
        <taxon>Burkholderiales</taxon>
        <taxon>Sphaerotilaceae</taxon>
        <taxon>Sphaerotilus</taxon>
    </lineage>
</organism>
<proteinExistence type="predicted"/>
<evidence type="ECO:0000313" key="1">
    <source>
        <dbReference type="EMBL" id="BDI04731.1"/>
    </source>
</evidence>
<dbReference type="RefSeq" id="WP_251972834.1">
    <property type="nucleotide sequence ID" value="NZ_AP025730.1"/>
</dbReference>
<gene>
    <name evidence="1" type="ORF">CATMQ487_17010</name>
</gene>
<dbReference type="Proteomes" id="UP001057498">
    <property type="component" value="Chromosome"/>
</dbReference>
<sequence length="1121" mass="116140">MPLATDLSTRLDAGALVSGFLGQLSGHGASLGAINAPEADTGGIDDTLAGLDAGSLAPLIANLAQQGSAALVAASGASAQADPLAGINQALALVEQLSGSGVREDLEALFDQLGAELEGTAEGGTVGLLLRLSRLLADSPQGGSLVALLRSLLGATGVQVPGALSQAGQWLPAAASLVRSLGGLMMLESVLEESQRLTGLMAQRLDAGLMQRQIDQLASMLDPALAARVAGTGTDDAALAALRAALAVPAGRVASLRETLAAAMGLGEATLAYLDVDQVQTEVATAAALLRDIDLAPVQRLLQSALGGLRPLMQLDLSQVPAQSLGTLLDQVQAQVGQMASQIEAFDPGVLLAPLQQGVDTVTAPLENLAETFAQVQASVRAALQAITRVAVELPVGELAGAIQTLLQPVTQVLQALTELVAGVAAALEAAATQAQAALGEVEGVVDDFKAQLQALFGEARAFVEGLDLPSVVGGLSDRIADFTQALQQAQLKPYFDTAVQAIDTATGVVDAVPFDLLPESMKADVDAAVEPIKAVDLAAFETRIEQLVGIGPDGRFTPRADLEAAVAGIQAKFDALVQTLRDHDPAQYLQQLDQQLAQLSQQVSQIAPAVSLQPVQDAIDQVRSAVAGFDLRGQLQPLQQVFDDAIAAMQAHSPAQLIVPLEQRVDEARAQLLNVLPLQAWREALDGVQAQALALLDRVDPVRLEPLLAGLLTQARDLLATDAARSSPAQNAGQDTGSLPWLGTLLAALHRGSGARLHSHTFPEVQRWILARSGVETLAARTRAIADAVARTHGAVTALDLGAATGTLATRAQPLRTALASLVAALPAESPHRQPFTELALQLDVATQWGDLAANQARYLARLEQALPLGETLRRTGLSEVDEVIGRLHAAFEPLLALLNTVRAFLRTAGLAQVDQGIAPMLQALFDVAPPQRLAALTAPLFVALRGRLQALLNAVILPVQTALQRVQDLIDAVDLTPLREAVDEAFQAAVAQVQALSPATLLAAPLAAAEALQAEVAAFNPLQALLGLLNGLRDTVARVLAKLNAQELLADPVAIYREIVDALDALNLQALMAPVLDLLDSIAHDVDSGLDDTVGAFQRLQDALPSGGGGSSGSVSVTA</sequence>
<accession>A0ABM7YK73</accession>
<evidence type="ECO:0000313" key="2">
    <source>
        <dbReference type="Proteomes" id="UP001057498"/>
    </source>
</evidence>
<protein>
    <recommendedName>
        <fullName evidence="3">Phage-related protein</fullName>
    </recommendedName>
</protein>
<keyword evidence="2" id="KW-1185">Reference proteome</keyword>
<dbReference type="EMBL" id="AP025730">
    <property type="protein sequence ID" value="BDI04731.1"/>
    <property type="molecule type" value="Genomic_DNA"/>
</dbReference>
<name>A0ABM7YK73_9BURK</name>
<reference evidence="1" key="1">
    <citation type="submission" date="2022-04" db="EMBL/GenBank/DDBJ databases">
        <title>Whole genome sequence of Sphaerotilus sp. FB-5.</title>
        <authorList>
            <person name="Takeda M."/>
            <person name="Narihara S."/>
            <person name="Akimoto M."/>
            <person name="Akimoto R."/>
            <person name="Nishiyashiki S."/>
            <person name="Murakami T."/>
        </authorList>
    </citation>
    <scope>NUCLEOTIDE SEQUENCE</scope>
    <source>
        <strain evidence="1">FB-5</strain>
    </source>
</reference>
<evidence type="ECO:0008006" key="3">
    <source>
        <dbReference type="Google" id="ProtNLM"/>
    </source>
</evidence>